<dbReference type="EMBL" id="JAULSO010000008">
    <property type="protein sequence ID" value="KAK3681003.1"/>
    <property type="molecule type" value="Genomic_DNA"/>
</dbReference>
<organism evidence="4 5">
    <name type="scientific">Podospora appendiculata</name>
    <dbReference type="NCBI Taxonomy" id="314037"/>
    <lineage>
        <taxon>Eukaryota</taxon>
        <taxon>Fungi</taxon>
        <taxon>Dikarya</taxon>
        <taxon>Ascomycota</taxon>
        <taxon>Pezizomycotina</taxon>
        <taxon>Sordariomycetes</taxon>
        <taxon>Sordariomycetidae</taxon>
        <taxon>Sordariales</taxon>
        <taxon>Podosporaceae</taxon>
        <taxon>Podospora</taxon>
    </lineage>
</organism>
<dbReference type="InterPro" id="IPR011008">
    <property type="entry name" value="Dimeric_a/b-barrel"/>
</dbReference>
<comment type="subunit">
    <text evidence="1">Homodimer.</text>
</comment>
<sequence length="222" mass="24506">MANSSRSNLNEIRIECSVEFTNVRRRALIHLHQRVQLTASPTTPLQSDSPFCFLYVPSKIMARVQPHVLRLVLVAVAFVCGLVFFLDPAGITSSTLASSSALAQDYLPGNADAVTHVVLFQFKKGSSPAAVDVACAKFMALKDTCQSPVTRHPYIRSIAGGRDNSIETLQNGLTHGFIVEFESVAERDYYVNMDPAHQSFKKEVEALVEKVTVVDFTNGRFR</sequence>
<keyword evidence="5" id="KW-1185">Reference proteome</keyword>
<gene>
    <name evidence="4" type="ORF">B0T22DRAFT_473683</name>
</gene>
<reference evidence="4" key="2">
    <citation type="submission" date="2023-06" db="EMBL/GenBank/DDBJ databases">
        <authorList>
            <consortium name="Lawrence Berkeley National Laboratory"/>
            <person name="Haridas S."/>
            <person name="Hensen N."/>
            <person name="Bonometti L."/>
            <person name="Westerberg I."/>
            <person name="Brannstrom I.O."/>
            <person name="Guillou S."/>
            <person name="Cros-Aarteil S."/>
            <person name="Calhoun S."/>
            <person name="Kuo A."/>
            <person name="Mondo S."/>
            <person name="Pangilinan J."/>
            <person name="Riley R."/>
            <person name="Labutti K."/>
            <person name="Andreopoulos B."/>
            <person name="Lipzen A."/>
            <person name="Chen C."/>
            <person name="Yanf M."/>
            <person name="Daum C."/>
            <person name="Ng V."/>
            <person name="Clum A."/>
            <person name="Steindorff A."/>
            <person name="Ohm R."/>
            <person name="Martin F."/>
            <person name="Silar P."/>
            <person name="Natvig D."/>
            <person name="Lalanne C."/>
            <person name="Gautier V."/>
            <person name="Ament-Velasquez S.L."/>
            <person name="Kruys A."/>
            <person name="Hutchinson M.I."/>
            <person name="Powell A.J."/>
            <person name="Barry K."/>
            <person name="Miller A.N."/>
            <person name="Grigoriev I.V."/>
            <person name="Debuchy R."/>
            <person name="Gladieux P."/>
            <person name="Thoren M.H."/>
            <person name="Johannesson H."/>
        </authorList>
    </citation>
    <scope>NUCLEOTIDE SEQUENCE</scope>
    <source>
        <strain evidence="4">CBS 314.62</strain>
    </source>
</reference>
<name>A0AAE1C716_9PEZI</name>
<dbReference type="SMART" id="SM00886">
    <property type="entry name" value="Dabb"/>
    <property type="match status" value="1"/>
</dbReference>
<keyword evidence="2" id="KW-1133">Transmembrane helix</keyword>
<dbReference type="PANTHER" id="PTHR33178">
    <property type="match status" value="1"/>
</dbReference>
<dbReference type="PROSITE" id="PS51502">
    <property type="entry name" value="S_R_A_B_BARREL"/>
    <property type="match status" value="1"/>
</dbReference>
<reference evidence="4" key="1">
    <citation type="journal article" date="2023" name="Mol. Phylogenet. Evol.">
        <title>Genome-scale phylogeny and comparative genomics of the fungal order Sordariales.</title>
        <authorList>
            <person name="Hensen N."/>
            <person name="Bonometti L."/>
            <person name="Westerberg I."/>
            <person name="Brannstrom I.O."/>
            <person name="Guillou S."/>
            <person name="Cros-Aarteil S."/>
            <person name="Calhoun S."/>
            <person name="Haridas S."/>
            <person name="Kuo A."/>
            <person name="Mondo S."/>
            <person name="Pangilinan J."/>
            <person name="Riley R."/>
            <person name="LaButti K."/>
            <person name="Andreopoulos B."/>
            <person name="Lipzen A."/>
            <person name="Chen C."/>
            <person name="Yan M."/>
            <person name="Daum C."/>
            <person name="Ng V."/>
            <person name="Clum A."/>
            <person name="Steindorff A."/>
            <person name="Ohm R.A."/>
            <person name="Martin F."/>
            <person name="Silar P."/>
            <person name="Natvig D.O."/>
            <person name="Lalanne C."/>
            <person name="Gautier V."/>
            <person name="Ament-Velasquez S.L."/>
            <person name="Kruys A."/>
            <person name="Hutchinson M.I."/>
            <person name="Powell A.J."/>
            <person name="Barry K."/>
            <person name="Miller A.N."/>
            <person name="Grigoriev I.V."/>
            <person name="Debuchy R."/>
            <person name="Gladieux P."/>
            <person name="Hiltunen Thoren M."/>
            <person name="Johannesson H."/>
        </authorList>
    </citation>
    <scope>NUCLEOTIDE SEQUENCE</scope>
    <source>
        <strain evidence="4">CBS 314.62</strain>
    </source>
</reference>
<dbReference type="Gene3D" id="3.30.70.100">
    <property type="match status" value="1"/>
</dbReference>
<feature type="domain" description="Stress-response A/B barrel" evidence="3">
    <location>
        <begin position="114"/>
        <end position="216"/>
    </location>
</feature>
<dbReference type="PANTHER" id="PTHR33178:SF10">
    <property type="entry name" value="STRESS-RESPONSE A_B BARREL DOMAIN-CONTAINING PROTEIN"/>
    <property type="match status" value="1"/>
</dbReference>
<dbReference type="Proteomes" id="UP001270362">
    <property type="component" value="Unassembled WGS sequence"/>
</dbReference>
<accession>A0AAE1C716</accession>
<proteinExistence type="predicted"/>
<keyword evidence="2" id="KW-0472">Membrane</keyword>
<comment type="caution">
    <text evidence="4">The sequence shown here is derived from an EMBL/GenBank/DDBJ whole genome shotgun (WGS) entry which is preliminary data.</text>
</comment>
<feature type="transmembrane region" description="Helical" evidence="2">
    <location>
        <begin position="68"/>
        <end position="86"/>
    </location>
</feature>
<evidence type="ECO:0000256" key="2">
    <source>
        <dbReference type="SAM" id="Phobius"/>
    </source>
</evidence>
<dbReference type="InterPro" id="IPR013097">
    <property type="entry name" value="Dabb"/>
</dbReference>
<dbReference type="Pfam" id="PF07876">
    <property type="entry name" value="Dabb"/>
    <property type="match status" value="1"/>
</dbReference>
<protein>
    <submittedName>
        <fullName evidence="4">Stress responsive A/B barrel domain-containing protein</fullName>
    </submittedName>
</protein>
<dbReference type="SUPFAM" id="SSF54909">
    <property type="entry name" value="Dimeric alpha+beta barrel"/>
    <property type="match status" value="1"/>
</dbReference>
<dbReference type="AlphaFoldDB" id="A0AAE1C716"/>
<dbReference type="InterPro" id="IPR044662">
    <property type="entry name" value="HS1/DABB1-like"/>
</dbReference>
<evidence type="ECO:0000313" key="5">
    <source>
        <dbReference type="Proteomes" id="UP001270362"/>
    </source>
</evidence>
<evidence type="ECO:0000259" key="3">
    <source>
        <dbReference type="PROSITE" id="PS51502"/>
    </source>
</evidence>
<evidence type="ECO:0000256" key="1">
    <source>
        <dbReference type="ARBA" id="ARBA00011738"/>
    </source>
</evidence>
<evidence type="ECO:0000313" key="4">
    <source>
        <dbReference type="EMBL" id="KAK3681003.1"/>
    </source>
</evidence>
<keyword evidence="2" id="KW-0812">Transmembrane</keyword>